<sequence>MHWLFALLVTLVACSPHPLDKRGLMCVGFRPPPAELPALEIDVTGMVNAHTYANTPSLSQLPLTTWSHSGPGHIVTYRAWRTPAVNDIYTINLEVQITAPLNMFVNFVATSDRANGDPGLSRIVNGLADGSGTSRFPRQSYFSSAIGTIHNNPRVIFTGNWRP</sequence>
<feature type="signal peptide" evidence="1">
    <location>
        <begin position="1"/>
        <end position="16"/>
    </location>
</feature>
<reference evidence="2" key="1">
    <citation type="submission" date="2021-07" db="EMBL/GenBank/DDBJ databases">
        <title>Elsinoe batatas strain:CRI-CJ2 Genome sequencing and assembly.</title>
        <authorList>
            <person name="Huang L."/>
        </authorList>
    </citation>
    <scope>NUCLEOTIDE SEQUENCE</scope>
    <source>
        <strain evidence="2">CRI-CJ2</strain>
    </source>
</reference>
<evidence type="ECO:0000313" key="2">
    <source>
        <dbReference type="EMBL" id="KAG8630770.1"/>
    </source>
</evidence>
<feature type="chain" id="PRO_5035472952" evidence="1">
    <location>
        <begin position="17"/>
        <end position="163"/>
    </location>
</feature>
<gene>
    <name evidence="2" type="ORF">KVT40_002389</name>
</gene>
<comment type="caution">
    <text evidence="2">The sequence shown here is derived from an EMBL/GenBank/DDBJ whole genome shotgun (WGS) entry which is preliminary data.</text>
</comment>
<proteinExistence type="predicted"/>
<protein>
    <submittedName>
        <fullName evidence="2">Uncharacterized protein</fullName>
    </submittedName>
</protein>
<keyword evidence="3" id="KW-1185">Reference proteome</keyword>
<dbReference type="EMBL" id="JAESVG020000002">
    <property type="protein sequence ID" value="KAG8630770.1"/>
    <property type="molecule type" value="Genomic_DNA"/>
</dbReference>
<evidence type="ECO:0000256" key="1">
    <source>
        <dbReference type="SAM" id="SignalP"/>
    </source>
</evidence>
<dbReference type="Proteomes" id="UP000809789">
    <property type="component" value="Unassembled WGS sequence"/>
</dbReference>
<dbReference type="OrthoDB" id="4806096at2759"/>
<organism evidence="2 3">
    <name type="scientific">Elsinoe batatas</name>
    <dbReference type="NCBI Taxonomy" id="2601811"/>
    <lineage>
        <taxon>Eukaryota</taxon>
        <taxon>Fungi</taxon>
        <taxon>Dikarya</taxon>
        <taxon>Ascomycota</taxon>
        <taxon>Pezizomycotina</taxon>
        <taxon>Dothideomycetes</taxon>
        <taxon>Dothideomycetidae</taxon>
        <taxon>Myriangiales</taxon>
        <taxon>Elsinoaceae</taxon>
        <taxon>Elsinoe</taxon>
    </lineage>
</organism>
<name>A0A8K0L8J8_9PEZI</name>
<keyword evidence="1" id="KW-0732">Signal</keyword>
<evidence type="ECO:0000313" key="3">
    <source>
        <dbReference type="Proteomes" id="UP000809789"/>
    </source>
</evidence>
<accession>A0A8K0L8J8</accession>
<dbReference type="AlphaFoldDB" id="A0A8K0L8J8"/>